<evidence type="ECO:0000256" key="9">
    <source>
        <dbReference type="SAM" id="Coils"/>
    </source>
</evidence>
<keyword evidence="5 8" id="KW-0862">Zinc</keyword>
<feature type="binding site" evidence="8">
    <location>
        <position position="46"/>
    </location>
    <ligand>
        <name>Zn(2+)</name>
        <dbReference type="ChEBI" id="CHEBI:29105"/>
    </ligand>
</feature>
<feature type="coiled-coil region" evidence="9">
    <location>
        <begin position="113"/>
        <end position="153"/>
    </location>
</feature>
<comment type="function">
    <text evidence="8">Part of the spliceosome which catalyzes two sequential transesterification reactions, first the excision of the non-coding intron from pre-mRNA and then the ligation of the coding exons to form the mature mRNA. Plays a role in stabilizing the structure of the spliceosome catalytic core and docking of the branch helix into the active site, producing 5'-exon and lariat intron-3'-intermediates.</text>
</comment>
<dbReference type="PANTHER" id="PTHR12111:SF1">
    <property type="entry name" value="SPLICING FACTOR YJU2"/>
    <property type="match status" value="1"/>
</dbReference>
<evidence type="ECO:0000313" key="12">
    <source>
        <dbReference type="Proteomes" id="UP000240883"/>
    </source>
</evidence>
<keyword evidence="6" id="KW-0508">mRNA splicing</keyword>
<sequence>MSERKVLTKYYPPDFDPSKIGRTKKPAGAARILPTVRLMAPFSMKCTSCGEFIYKGRKFNARKETTDEKYYKIAIIRFYIRCTRCSGEITFKTDPKNMDYECERGAKRNFEVWREAKLNEETEEERLDRLEKEEAERDAMAELETKFHDAKAEMAVADALDSIQSRNARIDKADKAGKRTDIPDDVLDEKRKREEEEDAEAARKAFAARRANSSIGAEDEVIGEVMADAKPKAEDLAFWANPRSKKKAPPPSLIQNGKITVNFGKDKKQAVASTSATASAPAAQPSAPKQPLALLAGYDSDDD</sequence>
<dbReference type="EMBL" id="KZ678128">
    <property type="protein sequence ID" value="PSN74759.1"/>
    <property type="molecule type" value="Genomic_DNA"/>
</dbReference>
<evidence type="ECO:0000256" key="3">
    <source>
        <dbReference type="ARBA" id="ARBA00022723"/>
    </source>
</evidence>
<dbReference type="InterPro" id="IPR007590">
    <property type="entry name" value="Saf4/Yju2"/>
</dbReference>
<gene>
    <name evidence="11" type="ORF">BS50DRAFT_480031</name>
</gene>
<feature type="binding site" evidence="8">
    <location>
        <position position="49"/>
    </location>
    <ligand>
        <name>Zn(2+)</name>
        <dbReference type="ChEBI" id="CHEBI:29105"/>
    </ligand>
</feature>
<feature type="binding site" evidence="8">
    <location>
        <position position="82"/>
    </location>
    <ligand>
        <name>Zn(2+)</name>
        <dbReference type="ChEBI" id="CHEBI:29105"/>
    </ligand>
</feature>
<comment type="subcellular location">
    <subcellularLocation>
        <location evidence="1 8">Nucleus</location>
    </subcellularLocation>
</comment>
<evidence type="ECO:0000256" key="1">
    <source>
        <dbReference type="ARBA" id="ARBA00004123"/>
    </source>
</evidence>
<keyword evidence="3 8" id="KW-0479">Metal-binding</keyword>
<feature type="compositionally biased region" description="Low complexity" evidence="10">
    <location>
        <begin position="270"/>
        <end position="296"/>
    </location>
</feature>
<feature type="compositionally biased region" description="Basic and acidic residues" evidence="10">
    <location>
        <begin position="171"/>
        <end position="194"/>
    </location>
</feature>
<evidence type="ECO:0000313" key="11">
    <source>
        <dbReference type="EMBL" id="PSN74759.1"/>
    </source>
</evidence>
<keyword evidence="12" id="KW-1185">Reference proteome</keyword>
<accession>A0A2T2PAS4</accession>
<evidence type="ECO:0000256" key="4">
    <source>
        <dbReference type="ARBA" id="ARBA00022728"/>
    </source>
</evidence>
<evidence type="ECO:0000256" key="10">
    <source>
        <dbReference type="SAM" id="MobiDB-lite"/>
    </source>
</evidence>
<comment type="subunit">
    <text evidence="8">Component of the spliceosome. Present in the activated B complex, the catalytically activated B* complex which catalyzes the branching, the catalytic step 1 C complex catalyzing the exon ligation, and the postcatalytic P complex containing the ligated exons (mRNA) and the excised lariat intron.</text>
</comment>
<dbReference type="GO" id="GO:0046872">
    <property type="term" value="F:metal ion binding"/>
    <property type="evidence" value="ECO:0007669"/>
    <property type="project" value="UniProtKB-KW"/>
</dbReference>
<organism evidence="11 12">
    <name type="scientific">Corynespora cassiicola Philippines</name>
    <dbReference type="NCBI Taxonomy" id="1448308"/>
    <lineage>
        <taxon>Eukaryota</taxon>
        <taxon>Fungi</taxon>
        <taxon>Dikarya</taxon>
        <taxon>Ascomycota</taxon>
        <taxon>Pezizomycotina</taxon>
        <taxon>Dothideomycetes</taxon>
        <taxon>Pleosporomycetidae</taxon>
        <taxon>Pleosporales</taxon>
        <taxon>Corynesporascaceae</taxon>
        <taxon>Corynespora</taxon>
    </lineage>
</organism>
<evidence type="ECO:0000256" key="5">
    <source>
        <dbReference type="ARBA" id="ARBA00022833"/>
    </source>
</evidence>
<dbReference type="PANTHER" id="PTHR12111">
    <property type="entry name" value="SPLICING FACTOR YJU2"/>
    <property type="match status" value="1"/>
</dbReference>
<evidence type="ECO:0000256" key="2">
    <source>
        <dbReference type="ARBA" id="ARBA00022664"/>
    </source>
</evidence>
<dbReference type="AlphaFoldDB" id="A0A2T2PAS4"/>
<dbReference type="GO" id="GO:0000349">
    <property type="term" value="P:generation of catalytic spliceosome for first transesterification step"/>
    <property type="evidence" value="ECO:0007669"/>
    <property type="project" value="UniProtKB-UniRule"/>
</dbReference>
<feature type="region of interest" description="Disordered" evidence="10">
    <location>
        <begin position="171"/>
        <end position="199"/>
    </location>
</feature>
<evidence type="ECO:0000256" key="6">
    <source>
        <dbReference type="ARBA" id="ARBA00023187"/>
    </source>
</evidence>
<proteinExistence type="inferred from homology"/>
<dbReference type="HAMAP" id="MF_03226">
    <property type="entry name" value="YJU2"/>
    <property type="match status" value="1"/>
</dbReference>
<name>A0A2T2PAS4_CORCC</name>
<dbReference type="InterPro" id="IPR043701">
    <property type="entry name" value="Yju2"/>
</dbReference>
<keyword evidence="9" id="KW-0175">Coiled coil</keyword>
<dbReference type="OrthoDB" id="674963at2759"/>
<reference evidence="11 12" key="1">
    <citation type="journal article" date="2018" name="Front. Microbiol.">
        <title>Genome-Wide Analysis of Corynespora cassiicola Leaf Fall Disease Putative Effectors.</title>
        <authorList>
            <person name="Lopez D."/>
            <person name="Ribeiro S."/>
            <person name="Label P."/>
            <person name="Fumanal B."/>
            <person name="Venisse J.S."/>
            <person name="Kohler A."/>
            <person name="de Oliveira R.R."/>
            <person name="Labutti K."/>
            <person name="Lipzen A."/>
            <person name="Lail K."/>
            <person name="Bauer D."/>
            <person name="Ohm R.A."/>
            <person name="Barry K.W."/>
            <person name="Spatafora J."/>
            <person name="Grigoriev I.V."/>
            <person name="Martin F.M."/>
            <person name="Pujade-Renaud V."/>
        </authorList>
    </citation>
    <scope>NUCLEOTIDE SEQUENCE [LARGE SCALE GENOMIC DNA]</scope>
    <source>
        <strain evidence="11 12">Philippines</strain>
    </source>
</reference>
<protein>
    <recommendedName>
        <fullName evidence="8">Splicing factor YJU2</fullName>
    </recommendedName>
</protein>
<dbReference type="Proteomes" id="UP000240883">
    <property type="component" value="Unassembled WGS sequence"/>
</dbReference>
<keyword evidence="2" id="KW-0507">mRNA processing</keyword>
<comment type="similarity">
    <text evidence="8">Belongs to the CWC16 family. YJU2 subfamily.</text>
</comment>
<evidence type="ECO:0000256" key="8">
    <source>
        <dbReference type="HAMAP-Rule" id="MF_03226"/>
    </source>
</evidence>
<feature type="binding site" evidence="8">
    <location>
        <position position="85"/>
    </location>
    <ligand>
        <name>Zn(2+)</name>
        <dbReference type="ChEBI" id="CHEBI:29105"/>
    </ligand>
</feature>
<keyword evidence="4 8" id="KW-0747">Spliceosome</keyword>
<evidence type="ECO:0000256" key="7">
    <source>
        <dbReference type="ARBA" id="ARBA00023242"/>
    </source>
</evidence>
<dbReference type="Pfam" id="PF04502">
    <property type="entry name" value="Saf4_Yju2"/>
    <property type="match status" value="1"/>
</dbReference>
<feature type="region of interest" description="Disordered" evidence="10">
    <location>
        <begin position="268"/>
        <end position="303"/>
    </location>
</feature>
<dbReference type="STRING" id="1448308.A0A2T2PAS4"/>
<dbReference type="GO" id="GO:0071006">
    <property type="term" value="C:U2-type catalytic step 1 spliceosome"/>
    <property type="evidence" value="ECO:0007669"/>
    <property type="project" value="UniProtKB-UniRule"/>
</dbReference>
<keyword evidence="7 8" id="KW-0539">Nucleus</keyword>